<name>A0A6G2D5M3_STREE</name>
<dbReference type="RefSeq" id="WP_330162915.1">
    <property type="nucleotide sequence ID" value="NZ_WNHJ01000340.1"/>
</dbReference>
<protein>
    <submittedName>
        <fullName evidence="2">Alpha-galactosidase</fullName>
    </submittedName>
</protein>
<feature type="non-terminal residue" evidence="2">
    <location>
        <position position="126"/>
    </location>
</feature>
<evidence type="ECO:0000259" key="1">
    <source>
        <dbReference type="Pfam" id="PF16875"/>
    </source>
</evidence>
<dbReference type="InterPro" id="IPR031704">
    <property type="entry name" value="Glyco_hydro_36_N"/>
</dbReference>
<feature type="non-terminal residue" evidence="2">
    <location>
        <position position="1"/>
    </location>
</feature>
<dbReference type="Pfam" id="PF16875">
    <property type="entry name" value="Glyco_hydro_36N"/>
    <property type="match status" value="1"/>
</dbReference>
<organism evidence="2 3">
    <name type="scientific">Streptococcus pneumoniae</name>
    <dbReference type="NCBI Taxonomy" id="1313"/>
    <lineage>
        <taxon>Bacteria</taxon>
        <taxon>Bacillati</taxon>
        <taxon>Bacillota</taxon>
        <taxon>Bacilli</taxon>
        <taxon>Lactobacillales</taxon>
        <taxon>Streptococcaceae</taxon>
        <taxon>Streptococcus</taxon>
    </lineage>
</organism>
<evidence type="ECO:0000313" key="3">
    <source>
        <dbReference type="Proteomes" id="UP000474228"/>
    </source>
</evidence>
<gene>
    <name evidence="2" type="ORF">GM539_12410</name>
</gene>
<dbReference type="Proteomes" id="UP000474228">
    <property type="component" value="Unassembled WGS sequence"/>
</dbReference>
<comment type="caution">
    <text evidence="2">The sequence shown here is derived from an EMBL/GenBank/DDBJ whole genome shotgun (WGS) entry which is preliminary data.</text>
</comment>
<dbReference type="Gene3D" id="2.70.98.60">
    <property type="entry name" value="alpha-galactosidase from lactobacil brevis"/>
    <property type="match status" value="1"/>
</dbReference>
<dbReference type="AlphaFoldDB" id="A0A6G2D5M3"/>
<proteinExistence type="predicted"/>
<accession>A0A6G2D5M3</accession>
<dbReference type="EMBL" id="WNHJ01000340">
    <property type="protein sequence ID" value="MTV64144.1"/>
    <property type="molecule type" value="Genomic_DNA"/>
</dbReference>
<dbReference type="InterPro" id="IPR038417">
    <property type="entry name" value="Alpga-gal_N_sf"/>
</dbReference>
<evidence type="ECO:0000313" key="2">
    <source>
        <dbReference type="EMBL" id="MTV64144.1"/>
    </source>
</evidence>
<reference evidence="2 3" key="1">
    <citation type="submission" date="2019-11" db="EMBL/GenBank/DDBJ databases">
        <title>Growth characteristics of pneumococcus vary with the chemical composition of the capsule and with environmental conditions.</title>
        <authorList>
            <person name="Tothpal A."/>
            <person name="Desobry K."/>
            <person name="Joshi S."/>
            <person name="Wyllie A.L."/>
            <person name="Weinberger D.M."/>
        </authorList>
    </citation>
    <scope>NUCLEOTIDE SEQUENCE [LARGE SCALE GENOMIC DNA]</scope>
    <source>
        <strain evidence="3">pnumococcus22F</strain>
    </source>
</reference>
<sequence length="126" mass="14777">NYTIFQEYNVLVRNTEFLNNSNNKLNLLKAMSLQLDLPDSQYDFIQFSGAWLRERQLYRTSLRPGIQAIDSLRYSSSPQQNPFFMLSRRETTEHSGEVYGFNFIYSGNFQNMIEVDHFDTARVTVG</sequence>
<feature type="domain" description="Glycosyl hydrolase family 36 N-terminal" evidence="1">
    <location>
        <begin position="1"/>
        <end position="126"/>
    </location>
</feature>